<proteinExistence type="predicted"/>
<protein>
    <recommendedName>
        <fullName evidence="3">Conjugal transfer protein TrbI</fullName>
    </recommendedName>
</protein>
<comment type="caution">
    <text evidence="1">The sequence shown here is derived from an EMBL/GenBank/DDBJ whole genome shotgun (WGS) entry which is preliminary data.</text>
</comment>
<evidence type="ECO:0000313" key="1">
    <source>
        <dbReference type="EMBL" id="RQH40825.1"/>
    </source>
</evidence>
<sequence>MFNSKKWHFGTSLLLSLGMTLATATPLISNPAMAQFYRRRTFLGNQQRQLPNNQRRPFSVARIPAGTLIPVEYEEAEKVVLSPDESMRLRLTVAQDIRDVQGRVIIPFGSLIEGQLQPVSDGTQFLAEQLIIRGRRRFRFDAISRVVTDTEKITKGADAGDILKGAAVGGAAATLLSGITGDKVIATERVLAGAGLGALAGVLLGREKAEVVVIYPEEDLDLRLRSDFALR</sequence>
<accession>A0A3N6PSK9</accession>
<name>A0A3N6PSK9_9CYAN</name>
<reference evidence="1 2" key="1">
    <citation type="journal article" date="2018" name="ACS Chem. Biol.">
        <title>Ketoreductase domain dysfunction expands chemodiversity: malyngamide biosynthesis in the cyanobacterium Okeania hirsuta.</title>
        <authorList>
            <person name="Moss N.A."/>
            <person name="Leao T."/>
            <person name="Rankin M."/>
            <person name="McCullough T.M."/>
            <person name="Qu P."/>
            <person name="Korobeynikov A."/>
            <person name="Smith J.L."/>
            <person name="Gerwick L."/>
            <person name="Gerwick W.H."/>
        </authorList>
    </citation>
    <scope>NUCLEOTIDE SEQUENCE [LARGE SCALE GENOMIC DNA]</scope>
    <source>
        <strain evidence="1 2">PAB10Feb10-1</strain>
    </source>
</reference>
<dbReference type="EMBL" id="RCBY01000086">
    <property type="protein sequence ID" value="RQH40825.1"/>
    <property type="molecule type" value="Genomic_DNA"/>
</dbReference>
<dbReference type="RefSeq" id="WP_124143478.1">
    <property type="nucleotide sequence ID" value="NZ_CAWOKI010000347.1"/>
</dbReference>
<evidence type="ECO:0008006" key="3">
    <source>
        <dbReference type="Google" id="ProtNLM"/>
    </source>
</evidence>
<gene>
    <name evidence="1" type="ORF">D5R40_16060</name>
</gene>
<keyword evidence="2" id="KW-1185">Reference proteome</keyword>
<evidence type="ECO:0000313" key="2">
    <source>
        <dbReference type="Proteomes" id="UP000269154"/>
    </source>
</evidence>
<dbReference type="AlphaFoldDB" id="A0A3N6PSK9"/>
<organism evidence="1 2">
    <name type="scientific">Okeania hirsuta</name>
    <dbReference type="NCBI Taxonomy" id="1458930"/>
    <lineage>
        <taxon>Bacteria</taxon>
        <taxon>Bacillati</taxon>
        <taxon>Cyanobacteriota</taxon>
        <taxon>Cyanophyceae</taxon>
        <taxon>Oscillatoriophycideae</taxon>
        <taxon>Oscillatoriales</taxon>
        <taxon>Microcoleaceae</taxon>
        <taxon>Okeania</taxon>
    </lineage>
</organism>
<dbReference type="Proteomes" id="UP000269154">
    <property type="component" value="Unassembled WGS sequence"/>
</dbReference>
<dbReference type="OrthoDB" id="9767597at2"/>